<dbReference type="PATRIC" id="fig|1163408.3.peg.2383"/>
<sequence>MEQKESIELYKWRCPECRDGVCQIVGLADDFREEVAGLRDDLMLDPIELNILSTLNEEDSAMRAGEIGALIDATHQMVGRRTSKLRDLKLVSKQSSAEDGAMRSRITPEAKSVYFADES</sequence>
<dbReference type="Proteomes" id="UP000004210">
    <property type="component" value="Unassembled WGS sequence"/>
</dbReference>
<comment type="caution">
    <text evidence="1">The sequence shown here is derived from an EMBL/GenBank/DDBJ whole genome shotgun (WGS) entry which is preliminary data.</text>
</comment>
<protein>
    <submittedName>
        <fullName evidence="1">Regulatory protein MarR</fullName>
    </submittedName>
</protein>
<keyword evidence="2" id="KW-1185">Reference proteome</keyword>
<dbReference type="EMBL" id="AJXU01000045">
    <property type="protein sequence ID" value="EIL88734.1"/>
    <property type="molecule type" value="Genomic_DNA"/>
</dbReference>
<organism evidence="1 2">
    <name type="scientific">Rhodanobacter fulvus Jip2</name>
    <dbReference type="NCBI Taxonomy" id="1163408"/>
    <lineage>
        <taxon>Bacteria</taxon>
        <taxon>Pseudomonadati</taxon>
        <taxon>Pseudomonadota</taxon>
        <taxon>Gammaproteobacteria</taxon>
        <taxon>Lysobacterales</taxon>
        <taxon>Rhodanobacteraceae</taxon>
        <taxon>Rhodanobacter</taxon>
    </lineage>
</organism>
<dbReference type="InterPro" id="IPR036390">
    <property type="entry name" value="WH_DNA-bd_sf"/>
</dbReference>
<reference evidence="1 2" key="1">
    <citation type="journal article" date="2012" name="J. Bacteriol.">
        <title>Genome sequences for six rhodanobacter strains, isolated from soils and the terrestrial subsurface, with variable denitrification capabilities.</title>
        <authorList>
            <person name="Kostka J.E."/>
            <person name="Green S.J."/>
            <person name="Rishishwar L."/>
            <person name="Prakash O."/>
            <person name="Katz L.S."/>
            <person name="Marino-Ramirez L."/>
            <person name="Jordan I.K."/>
            <person name="Munk C."/>
            <person name="Ivanova N."/>
            <person name="Mikhailova N."/>
            <person name="Watson D.B."/>
            <person name="Brown S.D."/>
            <person name="Palumbo A.V."/>
            <person name="Brooks S.C."/>
        </authorList>
    </citation>
    <scope>NUCLEOTIDE SEQUENCE [LARGE SCALE GENOMIC DNA]</scope>
    <source>
        <strain evidence="2">Jip2T</strain>
    </source>
</reference>
<dbReference type="SUPFAM" id="SSF46785">
    <property type="entry name" value="Winged helix' DNA-binding domain"/>
    <property type="match status" value="1"/>
</dbReference>
<gene>
    <name evidence="1" type="ORF">UU9_11663</name>
</gene>
<dbReference type="eggNOG" id="COG1846">
    <property type="taxonomic scope" value="Bacteria"/>
</dbReference>
<evidence type="ECO:0000313" key="1">
    <source>
        <dbReference type="EMBL" id="EIL88734.1"/>
    </source>
</evidence>
<proteinExistence type="predicted"/>
<dbReference type="AlphaFoldDB" id="I4VNE3"/>
<evidence type="ECO:0000313" key="2">
    <source>
        <dbReference type="Proteomes" id="UP000004210"/>
    </source>
</evidence>
<name>I4VNE3_9GAMM</name>
<dbReference type="STRING" id="1163408.UU9_11663"/>
<dbReference type="InterPro" id="IPR036388">
    <property type="entry name" value="WH-like_DNA-bd_sf"/>
</dbReference>
<accession>I4VNE3</accession>
<dbReference type="Gene3D" id="1.10.10.10">
    <property type="entry name" value="Winged helix-like DNA-binding domain superfamily/Winged helix DNA-binding domain"/>
    <property type="match status" value="1"/>
</dbReference>